<evidence type="ECO:0000256" key="3">
    <source>
        <dbReference type="ARBA" id="ARBA00023163"/>
    </source>
</evidence>
<dbReference type="PROSITE" id="PS01124">
    <property type="entry name" value="HTH_ARAC_FAMILY_2"/>
    <property type="match status" value="1"/>
</dbReference>
<dbReference type="SMART" id="SM00342">
    <property type="entry name" value="HTH_ARAC"/>
    <property type="match status" value="1"/>
</dbReference>
<evidence type="ECO:0000259" key="5">
    <source>
        <dbReference type="PROSITE" id="PS01124"/>
    </source>
</evidence>
<keyword evidence="1" id="KW-0805">Transcription regulation</keyword>
<evidence type="ECO:0000256" key="1">
    <source>
        <dbReference type="ARBA" id="ARBA00023015"/>
    </source>
</evidence>
<dbReference type="PANTHER" id="PTHR43280:SF10">
    <property type="entry name" value="REGULATORY PROTEIN POCR"/>
    <property type="match status" value="1"/>
</dbReference>
<proteinExistence type="predicted"/>
<keyword evidence="4" id="KW-1133">Transmembrane helix</keyword>
<keyword evidence="4" id="KW-0812">Transmembrane</keyword>
<dbReference type="SUPFAM" id="SSF46689">
    <property type="entry name" value="Homeodomain-like"/>
    <property type="match status" value="1"/>
</dbReference>
<feature type="transmembrane region" description="Helical" evidence="4">
    <location>
        <begin position="300"/>
        <end position="320"/>
    </location>
</feature>
<name>A0A9D1EWH1_9FIRM</name>
<evidence type="ECO:0000313" key="7">
    <source>
        <dbReference type="Proteomes" id="UP000823935"/>
    </source>
</evidence>
<dbReference type="EMBL" id="DVIQ01000114">
    <property type="protein sequence ID" value="HIS33178.1"/>
    <property type="molecule type" value="Genomic_DNA"/>
</dbReference>
<comment type="caution">
    <text evidence="6">The sequence shown here is derived from an EMBL/GenBank/DDBJ whole genome shotgun (WGS) entry which is preliminary data.</text>
</comment>
<evidence type="ECO:0000256" key="2">
    <source>
        <dbReference type="ARBA" id="ARBA00023125"/>
    </source>
</evidence>
<dbReference type="GO" id="GO:0043565">
    <property type="term" value="F:sequence-specific DNA binding"/>
    <property type="evidence" value="ECO:0007669"/>
    <property type="project" value="InterPro"/>
</dbReference>
<sequence>MSSKDSGMNMRKIFFKYLGRYCVIFAIVLISSGLLVVQAYKIAERNVMEENGWRLRNGIDKLENQMLRMSDMTDTLQKDQNLNYLKNVTGDLKNEEYVYLNYLKQQISQINILYEFADAEFVLFRKNACYVSNSQASDDFESFYGDFFSYNDMTEEEFRDFIFSQDKKVTLIQGEHMTYTNYGITSEIEKPVLCVIHPALNLSQQIQEDSIAVVYVLNRDQILELLFQQEQYNQAAVQIFNNDGKTVFSNESDSVKLEAFSSQKENRVISYEGSEGILRGIAVFSSEFVQYYILELVGMLIWYAVIGLSGVIFISLFLAVRQYRSMSTLLSDVVTKSGAPSKKAKNEYDLLSQTFTDMAVTRDEYRTKVSILENQMKNSILANAFLLGLYTEDEKEKFRAAFPVLPEYYCVAVVKMNAETSDRCPEISLGTKEWLNKKWDGRRTFLSVLSGDREIILVYLRSDEDLGLTEIREDFQELQNFLTRDYHMITCTGISSIGKGLENIHVCCHQAETLIQVYDGGFANVLYSYYEVKSSMEERPLVDLEFLQKLSTLILCTQKEAVAALFEHLQKSYHRNKPLYILQKGEIFFAVRNILNGILMQINGLGNGRRLPEYESAKGFGELLGELRDAALDLCDCIEENKKSRNEDLRARMLDYLQENFRDPGLTASRMSQEIGISEKYLFQFIKEQTGSTFSACLQALRLDYAEQLLRTTKLNNAEIAEKSGFGSANTFYRVFANSHGLSPGKYRESLKNTEQ</sequence>
<dbReference type="Gene3D" id="1.10.10.60">
    <property type="entry name" value="Homeodomain-like"/>
    <property type="match status" value="2"/>
</dbReference>
<dbReference type="Proteomes" id="UP000823935">
    <property type="component" value="Unassembled WGS sequence"/>
</dbReference>
<reference evidence="6" key="2">
    <citation type="journal article" date="2021" name="PeerJ">
        <title>Extensive microbial diversity within the chicken gut microbiome revealed by metagenomics and culture.</title>
        <authorList>
            <person name="Gilroy R."/>
            <person name="Ravi A."/>
            <person name="Getino M."/>
            <person name="Pursley I."/>
            <person name="Horton D.L."/>
            <person name="Alikhan N.F."/>
            <person name="Baker D."/>
            <person name="Gharbi K."/>
            <person name="Hall N."/>
            <person name="Watson M."/>
            <person name="Adriaenssens E.M."/>
            <person name="Foster-Nyarko E."/>
            <person name="Jarju S."/>
            <person name="Secka A."/>
            <person name="Antonio M."/>
            <person name="Oren A."/>
            <person name="Chaudhuri R.R."/>
            <person name="La Ragione R."/>
            <person name="Hildebrand F."/>
            <person name="Pallen M.J."/>
        </authorList>
    </citation>
    <scope>NUCLEOTIDE SEQUENCE</scope>
    <source>
        <strain evidence="6">CHK190-19873</strain>
    </source>
</reference>
<reference evidence="6" key="1">
    <citation type="submission" date="2020-10" db="EMBL/GenBank/DDBJ databases">
        <authorList>
            <person name="Gilroy R."/>
        </authorList>
    </citation>
    <scope>NUCLEOTIDE SEQUENCE</scope>
    <source>
        <strain evidence="6">CHK190-19873</strain>
    </source>
</reference>
<evidence type="ECO:0000313" key="6">
    <source>
        <dbReference type="EMBL" id="HIS33178.1"/>
    </source>
</evidence>
<accession>A0A9D1EWH1</accession>
<gene>
    <name evidence="6" type="ORF">IAB44_16780</name>
</gene>
<dbReference type="InterPro" id="IPR009057">
    <property type="entry name" value="Homeodomain-like_sf"/>
</dbReference>
<protein>
    <submittedName>
        <fullName evidence="6">Helix-turn-helix transcriptional regulator</fullName>
    </submittedName>
</protein>
<keyword evidence="3" id="KW-0804">Transcription</keyword>
<dbReference type="GO" id="GO:0003700">
    <property type="term" value="F:DNA-binding transcription factor activity"/>
    <property type="evidence" value="ECO:0007669"/>
    <property type="project" value="InterPro"/>
</dbReference>
<keyword evidence="4" id="KW-0472">Membrane</keyword>
<dbReference type="AlphaFoldDB" id="A0A9D1EWH1"/>
<feature type="domain" description="HTH araC/xylS-type" evidence="5">
    <location>
        <begin position="651"/>
        <end position="750"/>
    </location>
</feature>
<dbReference type="PANTHER" id="PTHR43280">
    <property type="entry name" value="ARAC-FAMILY TRANSCRIPTIONAL REGULATOR"/>
    <property type="match status" value="1"/>
</dbReference>
<feature type="transmembrane region" description="Helical" evidence="4">
    <location>
        <begin position="21"/>
        <end position="40"/>
    </location>
</feature>
<dbReference type="Pfam" id="PF12833">
    <property type="entry name" value="HTH_18"/>
    <property type="match status" value="1"/>
</dbReference>
<keyword evidence="2" id="KW-0238">DNA-binding</keyword>
<dbReference type="InterPro" id="IPR018060">
    <property type="entry name" value="HTH_AraC"/>
</dbReference>
<organism evidence="6 7">
    <name type="scientific">Candidatus Limivivens intestinipullorum</name>
    <dbReference type="NCBI Taxonomy" id="2840858"/>
    <lineage>
        <taxon>Bacteria</taxon>
        <taxon>Bacillati</taxon>
        <taxon>Bacillota</taxon>
        <taxon>Clostridia</taxon>
        <taxon>Lachnospirales</taxon>
        <taxon>Lachnospiraceae</taxon>
        <taxon>Lachnospiraceae incertae sedis</taxon>
        <taxon>Candidatus Limivivens</taxon>
    </lineage>
</organism>
<evidence type="ECO:0000256" key="4">
    <source>
        <dbReference type="SAM" id="Phobius"/>
    </source>
</evidence>